<dbReference type="SUPFAM" id="SSF48576">
    <property type="entry name" value="Terpenoid synthases"/>
    <property type="match status" value="1"/>
</dbReference>
<dbReference type="InterPro" id="IPR002060">
    <property type="entry name" value="Squ/phyt_synthse"/>
</dbReference>
<dbReference type="EC" id="2.5.1.32" evidence="1"/>
<protein>
    <submittedName>
        <fullName evidence="1">Phytoene synthase</fullName>
        <ecNumber evidence="1">2.5.1.32</ecNumber>
    </submittedName>
</protein>
<proteinExistence type="predicted"/>
<dbReference type="Pfam" id="PF00494">
    <property type="entry name" value="SQS_PSY"/>
    <property type="match status" value="1"/>
</dbReference>
<name>A0A3B1BFC6_9ZZZZ</name>
<dbReference type="Gene3D" id="1.10.600.10">
    <property type="entry name" value="Farnesyl Diphosphate Synthase"/>
    <property type="match status" value="1"/>
</dbReference>
<sequence length="274" mass="30948">MSNNSGFPGRATAPGSSNYYCVRMAPKNIRADLALIFEWKYELQEILHRCSDQGVALTKLQWYRNEILHNPTQHHLLQALIPVIHSHQLSIKPFMAIADGVETDIRGVMHHDSKALQYYCQLTGGSLLELLTAICGGNEQDLTCAQELGAFAQLVEIIRNLGRDLRLGCCRLPHKEMEQQNLNPTKLTEPQNDQALQALLADLYTIANNEYASTLESLPAGRHPTLIPALAQAAMSHALLYEVKKTAFPVINQRTSLTPLRKLWIVWRTNRRYR</sequence>
<gene>
    <name evidence="1" type="ORF">MNBD_GAMMA26-2361</name>
</gene>
<organism evidence="1">
    <name type="scientific">hydrothermal vent metagenome</name>
    <dbReference type="NCBI Taxonomy" id="652676"/>
    <lineage>
        <taxon>unclassified sequences</taxon>
        <taxon>metagenomes</taxon>
        <taxon>ecological metagenomes</taxon>
    </lineage>
</organism>
<dbReference type="PANTHER" id="PTHR31480">
    <property type="entry name" value="BIFUNCTIONAL LYCOPENE CYCLASE/PHYTOENE SYNTHASE"/>
    <property type="match status" value="1"/>
</dbReference>
<dbReference type="AlphaFoldDB" id="A0A3B1BFC6"/>
<dbReference type="EMBL" id="UOFX01000076">
    <property type="protein sequence ID" value="VAX10614.1"/>
    <property type="molecule type" value="Genomic_DNA"/>
</dbReference>
<evidence type="ECO:0000313" key="1">
    <source>
        <dbReference type="EMBL" id="VAX10614.1"/>
    </source>
</evidence>
<reference evidence="1" key="1">
    <citation type="submission" date="2018-06" db="EMBL/GenBank/DDBJ databases">
        <authorList>
            <person name="Zhirakovskaya E."/>
        </authorList>
    </citation>
    <scope>NUCLEOTIDE SEQUENCE</scope>
</reference>
<accession>A0A3B1BFC6</accession>
<keyword evidence="1" id="KW-0808">Transferase</keyword>
<dbReference type="GO" id="GO:0046905">
    <property type="term" value="F:15-cis-phytoene synthase activity"/>
    <property type="evidence" value="ECO:0007669"/>
    <property type="project" value="UniProtKB-EC"/>
</dbReference>
<dbReference type="InterPro" id="IPR008949">
    <property type="entry name" value="Isoprenoid_synthase_dom_sf"/>
</dbReference>